<dbReference type="InterPro" id="IPR001638">
    <property type="entry name" value="Solute-binding_3/MltF_N"/>
</dbReference>
<evidence type="ECO:0000259" key="2">
    <source>
        <dbReference type="SMART" id="SM00062"/>
    </source>
</evidence>
<evidence type="ECO:0000313" key="3">
    <source>
        <dbReference type="EMBL" id="NEI71431.1"/>
    </source>
</evidence>
<dbReference type="PANTHER" id="PTHR38834:SF3">
    <property type="entry name" value="SOLUTE-BINDING PROTEIN FAMILY 3_N-TERMINAL DOMAIN-CONTAINING PROTEIN"/>
    <property type="match status" value="1"/>
</dbReference>
<accession>A0A6L9U7N2</accession>
<dbReference type="Proteomes" id="UP000483035">
    <property type="component" value="Unassembled WGS sequence"/>
</dbReference>
<dbReference type="Gene3D" id="3.40.190.10">
    <property type="entry name" value="Periplasmic binding protein-like II"/>
    <property type="match status" value="2"/>
</dbReference>
<protein>
    <submittedName>
        <fullName evidence="3">Transporter substrate-binding domain-containing protein</fullName>
    </submittedName>
</protein>
<dbReference type="RefSeq" id="WP_163987900.1">
    <property type="nucleotide sequence ID" value="NZ_WUEY01000007.1"/>
</dbReference>
<sequence length="243" mass="27346">MRKPLLVIATSLFSLTLFSPARADTVHFTTEEYPPFNYRDGKTVVGATTEQVQKVMADIGVDYTITVMPWARAYNQALADPMTCVFATAHNEERNALFKWVQPLLIDRSILIKHGGSAVTASTIDEARKYLVGTWREDYTETILRRNNFPRIDIGSDFKASLKKLMSDRIDLMPISEFYFDKLKADGNAVEKVTVLSQQPMGIACQKDFPTDLLNKMQTALNALIANGTQKQIFLKYGLHLGD</sequence>
<dbReference type="SUPFAM" id="SSF53850">
    <property type="entry name" value="Periplasmic binding protein-like II"/>
    <property type="match status" value="1"/>
</dbReference>
<keyword evidence="1" id="KW-0732">Signal</keyword>
<dbReference type="Pfam" id="PF00497">
    <property type="entry name" value="SBP_bac_3"/>
    <property type="match status" value="1"/>
</dbReference>
<organism evidence="3 4">
    <name type="scientific">Rhizobium lusitanum</name>
    <dbReference type="NCBI Taxonomy" id="293958"/>
    <lineage>
        <taxon>Bacteria</taxon>
        <taxon>Pseudomonadati</taxon>
        <taxon>Pseudomonadota</taxon>
        <taxon>Alphaproteobacteria</taxon>
        <taxon>Hyphomicrobiales</taxon>
        <taxon>Rhizobiaceae</taxon>
        <taxon>Rhizobium/Agrobacterium group</taxon>
        <taxon>Rhizobium</taxon>
    </lineage>
</organism>
<dbReference type="PANTHER" id="PTHR38834">
    <property type="entry name" value="PERIPLASMIC SUBSTRATE BINDING PROTEIN FAMILY 3"/>
    <property type="match status" value="1"/>
</dbReference>
<evidence type="ECO:0000313" key="4">
    <source>
        <dbReference type="Proteomes" id="UP000483035"/>
    </source>
</evidence>
<gene>
    <name evidence="3" type="ORF">GR212_17775</name>
</gene>
<reference evidence="3 4" key="1">
    <citation type="submission" date="2019-12" db="EMBL/GenBank/DDBJ databases">
        <title>Rhizobium genotypes associated with high levels of biological nitrogen fixation by grain legumes in a temperate-maritime cropping system.</title>
        <authorList>
            <person name="Maluk M."/>
            <person name="Francesc Ferrando Molina F."/>
            <person name="Lopez Del Egido L."/>
            <person name="Lafos M."/>
            <person name="Langarica-Fuentes A."/>
            <person name="Gebre Yohannes G."/>
            <person name="Young M.W."/>
            <person name="Martin P."/>
            <person name="Gantlett R."/>
            <person name="Kenicer G."/>
            <person name="Hawes C."/>
            <person name="Begg G.S."/>
            <person name="Quilliam R.S."/>
            <person name="Squire G.R."/>
            <person name="Poole P.S."/>
            <person name="Young P.W."/>
            <person name="Iannetta P.M."/>
            <person name="James E.K."/>
        </authorList>
    </citation>
    <scope>NUCLEOTIDE SEQUENCE [LARGE SCALE GENOMIC DNA]</scope>
    <source>
        <strain evidence="3 4">JHI1118</strain>
    </source>
</reference>
<feature type="domain" description="Solute-binding protein family 3/N-terminal" evidence="2">
    <location>
        <begin position="25"/>
        <end position="241"/>
    </location>
</feature>
<name>A0A6L9U7N2_9HYPH</name>
<dbReference type="EMBL" id="WUEY01000007">
    <property type="protein sequence ID" value="NEI71431.1"/>
    <property type="molecule type" value="Genomic_DNA"/>
</dbReference>
<feature type="chain" id="PRO_5026653143" evidence="1">
    <location>
        <begin position="24"/>
        <end position="243"/>
    </location>
</feature>
<feature type="signal peptide" evidence="1">
    <location>
        <begin position="1"/>
        <end position="23"/>
    </location>
</feature>
<dbReference type="SMART" id="SM00062">
    <property type="entry name" value="PBPb"/>
    <property type="match status" value="1"/>
</dbReference>
<proteinExistence type="predicted"/>
<evidence type="ECO:0000256" key="1">
    <source>
        <dbReference type="SAM" id="SignalP"/>
    </source>
</evidence>
<comment type="caution">
    <text evidence="3">The sequence shown here is derived from an EMBL/GenBank/DDBJ whole genome shotgun (WGS) entry which is preliminary data.</text>
</comment>
<dbReference type="AlphaFoldDB" id="A0A6L9U7N2"/>